<dbReference type="Pfam" id="PF26066">
    <property type="entry name" value="MCM9_N"/>
    <property type="match status" value="1"/>
</dbReference>
<evidence type="ECO:0000313" key="18">
    <source>
        <dbReference type="EMBL" id="KYN16451.1"/>
    </source>
</evidence>
<evidence type="ECO:0000256" key="6">
    <source>
        <dbReference type="ARBA" id="ARBA00022763"/>
    </source>
</evidence>
<evidence type="ECO:0000256" key="13">
    <source>
        <dbReference type="ARBA" id="ARBA00041085"/>
    </source>
</evidence>
<dbReference type="Gene3D" id="2.40.50.140">
    <property type="entry name" value="Nucleic acid-binding proteins"/>
    <property type="match status" value="1"/>
</dbReference>
<dbReference type="PRINTS" id="PR01657">
    <property type="entry name" value="MCMFAMILY"/>
</dbReference>
<dbReference type="Pfam" id="PF17855">
    <property type="entry name" value="MCM_lid"/>
    <property type="match status" value="1"/>
</dbReference>
<keyword evidence="5 16" id="KW-0547">Nucleotide-binding</keyword>
<dbReference type="PROSITE" id="PS00847">
    <property type="entry name" value="MCM_1"/>
    <property type="match status" value="1"/>
</dbReference>
<comment type="subcellular location">
    <subcellularLocation>
        <location evidence="1">Nucleus</location>
    </subcellularLocation>
</comment>
<evidence type="ECO:0000256" key="10">
    <source>
        <dbReference type="ARBA" id="ARBA00023125"/>
    </source>
</evidence>
<feature type="domain" description="MCM C-terminal AAA(+) ATPase" evidence="17">
    <location>
        <begin position="289"/>
        <end position="490"/>
    </location>
</feature>
<dbReference type="InterPro" id="IPR018525">
    <property type="entry name" value="MCM_CS"/>
</dbReference>
<evidence type="ECO:0000256" key="1">
    <source>
        <dbReference type="ARBA" id="ARBA00004123"/>
    </source>
</evidence>
<dbReference type="PANTHER" id="PTHR11630">
    <property type="entry name" value="DNA REPLICATION LICENSING FACTOR MCM FAMILY MEMBER"/>
    <property type="match status" value="1"/>
</dbReference>
<dbReference type="GO" id="GO:0042555">
    <property type="term" value="C:MCM complex"/>
    <property type="evidence" value="ECO:0007669"/>
    <property type="project" value="TreeGrafter"/>
</dbReference>
<dbReference type="GO" id="GO:0003697">
    <property type="term" value="F:single-stranded DNA binding"/>
    <property type="evidence" value="ECO:0007669"/>
    <property type="project" value="TreeGrafter"/>
</dbReference>
<dbReference type="Pfam" id="PF17207">
    <property type="entry name" value="MCM_OB"/>
    <property type="match status" value="1"/>
</dbReference>
<evidence type="ECO:0000259" key="17">
    <source>
        <dbReference type="PROSITE" id="PS50051"/>
    </source>
</evidence>
<proteinExistence type="inferred from homology"/>
<dbReference type="InterPro" id="IPR012340">
    <property type="entry name" value="NA-bd_OB-fold"/>
</dbReference>
<evidence type="ECO:0000256" key="8">
    <source>
        <dbReference type="ARBA" id="ARBA00022806"/>
    </source>
</evidence>
<dbReference type="STRING" id="471704.A0A195DUC1"/>
<evidence type="ECO:0000256" key="5">
    <source>
        <dbReference type="ARBA" id="ARBA00022741"/>
    </source>
</evidence>
<dbReference type="GO" id="GO:0000724">
    <property type="term" value="P:double-strand break repair via homologous recombination"/>
    <property type="evidence" value="ECO:0007669"/>
    <property type="project" value="TreeGrafter"/>
</dbReference>
<keyword evidence="10 16" id="KW-0238">DNA-binding</keyword>
<organism evidence="18 19">
    <name type="scientific">Trachymyrmex cornetzi</name>
    <dbReference type="NCBI Taxonomy" id="471704"/>
    <lineage>
        <taxon>Eukaryota</taxon>
        <taxon>Metazoa</taxon>
        <taxon>Ecdysozoa</taxon>
        <taxon>Arthropoda</taxon>
        <taxon>Hexapoda</taxon>
        <taxon>Insecta</taxon>
        <taxon>Pterygota</taxon>
        <taxon>Neoptera</taxon>
        <taxon>Endopterygota</taxon>
        <taxon>Hymenoptera</taxon>
        <taxon>Apocrita</taxon>
        <taxon>Aculeata</taxon>
        <taxon>Formicoidea</taxon>
        <taxon>Formicidae</taxon>
        <taxon>Myrmicinae</taxon>
        <taxon>Trachymyrmex</taxon>
    </lineage>
</organism>
<dbReference type="GO" id="GO:0017116">
    <property type="term" value="F:single-stranded DNA helicase activity"/>
    <property type="evidence" value="ECO:0007669"/>
    <property type="project" value="TreeGrafter"/>
</dbReference>
<dbReference type="PANTHER" id="PTHR11630:SF48">
    <property type="entry name" value="DNA HELICASE MCM9"/>
    <property type="match status" value="1"/>
</dbReference>
<dbReference type="SUPFAM" id="SSF50249">
    <property type="entry name" value="Nucleic acid-binding proteins"/>
    <property type="match status" value="1"/>
</dbReference>
<dbReference type="SMART" id="SM00382">
    <property type="entry name" value="AAA"/>
    <property type="match status" value="1"/>
</dbReference>
<keyword evidence="6" id="KW-0227">DNA damage</keyword>
<dbReference type="GO" id="GO:0005634">
    <property type="term" value="C:nucleus"/>
    <property type="evidence" value="ECO:0007669"/>
    <property type="project" value="UniProtKB-SubCell"/>
</dbReference>
<evidence type="ECO:0000256" key="9">
    <source>
        <dbReference type="ARBA" id="ARBA00022840"/>
    </source>
</evidence>
<keyword evidence="8" id="KW-0347">Helicase</keyword>
<dbReference type="Gene3D" id="2.20.28.10">
    <property type="match status" value="1"/>
</dbReference>
<evidence type="ECO:0000313" key="19">
    <source>
        <dbReference type="Proteomes" id="UP000078492"/>
    </source>
</evidence>
<comment type="similarity">
    <text evidence="2 16">Belongs to the MCM family.</text>
</comment>
<dbReference type="InterPro" id="IPR041562">
    <property type="entry name" value="MCM_lid"/>
</dbReference>
<dbReference type="Gene3D" id="3.30.1640.10">
    <property type="entry name" value="mini-chromosome maintenance (MCM) complex, chain A, domain 1"/>
    <property type="match status" value="1"/>
</dbReference>
<keyword evidence="11" id="KW-0234">DNA repair</keyword>
<dbReference type="Pfam" id="PF00493">
    <property type="entry name" value="MCM"/>
    <property type="match status" value="1"/>
</dbReference>
<evidence type="ECO:0000256" key="3">
    <source>
        <dbReference type="ARBA" id="ARBA00012551"/>
    </source>
</evidence>
<dbReference type="GO" id="GO:0006260">
    <property type="term" value="P:DNA replication"/>
    <property type="evidence" value="ECO:0007669"/>
    <property type="project" value="UniProtKB-KW"/>
</dbReference>
<dbReference type="SUPFAM" id="SSF52540">
    <property type="entry name" value="P-loop containing nucleoside triphosphate hydrolases"/>
    <property type="match status" value="1"/>
</dbReference>
<evidence type="ECO:0000256" key="14">
    <source>
        <dbReference type="ARBA" id="ARBA00042301"/>
    </source>
</evidence>
<evidence type="ECO:0000256" key="2">
    <source>
        <dbReference type="ARBA" id="ARBA00008010"/>
    </source>
</evidence>
<evidence type="ECO:0000256" key="4">
    <source>
        <dbReference type="ARBA" id="ARBA00022705"/>
    </source>
</evidence>
<evidence type="ECO:0000256" key="16">
    <source>
        <dbReference type="RuleBase" id="RU004070"/>
    </source>
</evidence>
<reference evidence="18 19" key="1">
    <citation type="submission" date="2015-09" db="EMBL/GenBank/DDBJ databases">
        <title>Trachymyrmex cornetzi WGS genome.</title>
        <authorList>
            <person name="Nygaard S."/>
            <person name="Hu H."/>
            <person name="Boomsma J."/>
            <person name="Zhang G."/>
        </authorList>
    </citation>
    <scope>NUCLEOTIDE SEQUENCE [LARGE SCALE GENOMIC DNA]</scope>
    <source>
        <strain evidence="18">Tcor2-1</strain>
        <tissue evidence="18">Whole body</tissue>
    </source>
</reference>
<evidence type="ECO:0000256" key="15">
    <source>
        <dbReference type="ARBA" id="ARBA00047995"/>
    </source>
</evidence>
<dbReference type="Gene3D" id="3.40.50.300">
    <property type="entry name" value="P-loop containing nucleotide triphosphate hydrolases"/>
    <property type="match status" value="1"/>
</dbReference>
<dbReference type="InterPro" id="IPR027417">
    <property type="entry name" value="P-loop_NTPase"/>
</dbReference>
<keyword evidence="7" id="KW-0378">Hydrolase</keyword>
<evidence type="ECO:0000256" key="11">
    <source>
        <dbReference type="ARBA" id="ARBA00023204"/>
    </source>
</evidence>
<keyword evidence="19" id="KW-1185">Reference proteome</keyword>
<dbReference type="InterPro" id="IPR033762">
    <property type="entry name" value="MCM_OB"/>
</dbReference>
<dbReference type="InterPro" id="IPR003593">
    <property type="entry name" value="AAA+_ATPase"/>
</dbReference>
<name>A0A195DUC1_9HYME</name>
<evidence type="ECO:0000256" key="12">
    <source>
        <dbReference type="ARBA" id="ARBA00023242"/>
    </source>
</evidence>
<dbReference type="GO" id="GO:0005524">
    <property type="term" value="F:ATP binding"/>
    <property type="evidence" value="ECO:0007669"/>
    <property type="project" value="UniProtKB-KW"/>
</dbReference>
<dbReference type="EMBL" id="KQ980341">
    <property type="protein sequence ID" value="KYN16451.1"/>
    <property type="molecule type" value="Genomic_DNA"/>
</dbReference>
<keyword evidence="12" id="KW-0539">Nucleus</keyword>
<sequence>MLEDYLLKHHTKDLEDILNATEDHLFYSIYVNFVSLFEADAENAQKILRNPRHYLPLCDEAAVKAQEQLYKPDNEQIVKTRVHIRITAVPIKMDAGQIGELVSTSGIVVRMSQPTIMKMKKRFICRKCKHINLVKKKIQHEITANYNLKLLEWEKQTFRNMKQCQACRSQNLTASMSLEQEDCSDYQEMKIRDQCKTDARSYYSVGLEVVLLDDLVDKCRPGDNVDVSGVVIRKWGKLKVNQRAEATTFLMANSISIRKKISEATFSTTEIKDTFTAYWEHYRDNALSGRDNILASICPQLYGMYIAKLALAVVMCGGVAKTNETGTRIRGEPHLLLVGDPGTGKSQLLRVASRLTTRSVFTTGVGSTAAGLTAAAVRDSDGWHLEAGALVLADGGVCCVDEFTTMSSHDRTSVHEAMEQQTISIAKAGMVSTLNSRCSVIAAINPDGGCFTGDDWKTCLGNPLLSRFDLILLLKDTRNPEWDKLASSHILKAACEDEENNSYSETFMGPLNLTGLWSEETLCEYFTHVHTLKPILTEEAQKVLSATYLHHRSDPQRRPERTTVRLLDSLIRLAEGHAKLMYRTKVEVIDAVTAAELVGTTLVNSSDAGCSFPTDPVATYRLKGIFILNNSRNE</sequence>
<dbReference type="AlphaFoldDB" id="A0A195DUC1"/>
<dbReference type="InterPro" id="IPR058768">
    <property type="entry name" value="MCM9_N"/>
</dbReference>
<dbReference type="InterPro" id="IPR031327">
    <property type="entry name" value="MCM"/>
</dbReference>
<evidence type="ECO:0000256" key="7">
    <source>
        <dbReference type="ARBA" id="ARBA00022801"/>
    </source>
</evidence>
<dbReference type="PROSITE" id="PS50051">
    <property type="entry name" value="MCM_2"/>
    <property type="match status" value="1"/>
</dbReference>
<dbReference type="EC" id="3.6.4.12" evidence="3"/>
<accession>A0A195DUC1</accession>
<dbReference type="InterPro" id="IPR001208">
    <property type="entry name" value="MCM_dom"/>
</dbReference>
<comment type="catalytic activity">
    <reaction evidence="15">
        <text>ATP + H2O = ADP + phosphate + H(+)</text>
        <dbReference type="Rhea" id="RHEA:13065"/>
        <dbReference type="ChEBI" id="CHEBI:15377"/>
        <dbReference type="ChEBI" id="CHEBI:15378"/>
        <dbReference type="ChEBI" id="CHEBI:30616"/>
        <dbReference type="ChEBI" id="CHEBI:43474"/>
        <dbReference type="ChEBI" id="CHEBI:456216"/>
        <dbReference type="EC" id="3.6.4.12"/>
    </reaction>
</comment>
<keyword evidence="4" id="KW-0235">DNA replication</keyword>
<dbReference type="Proteomes" id="UP000078492">
    <property type="component" value="Unassembled WGS sequence"/>
</dbReference>
<gene>
    <name evidence="18" type="ORF">ALC57_11321</name>
</gene>
<protein>
    <recommendedName>
        <fullName evidence="13">DNA helicase MCM9</fullName>
        <ecNumber evidence="3">3.6.4.12</ecNumber>
    </recommendedName>
    <alternativeName>
        <fullName evidence="14">Minichromosome maintenance 9</fullName>
    </alternativeName>
</protein>
<dbReference type="GO" id="GO:0016787">
    <property type="term" value="F:hydrolase activity"/>
    <property type="evidence" value="ECO:0007669"/>
    <property type="project" value="UniProtKB-KW"/>
</dbReference>
<keyword evidence="9 16" id="KW-0067">ATP-binding</keyword>
<dbReference type="SMART" id="SM00350">
    <property type="entry name" value="MCM"/>
    <property type="match status" value="1"/>
</dbReference>